<organism evidence="7 8">
    <name type="scientific">Rugosimonospora africana</name>
    <dbReference type="NCBI Taxonomy" id="556532"/>
    <lineage>
        <taxon>Bacteria</taxon>
        <taxon>Bacillati</taxon>
        <taxon>Actinomycetota</taxon>
        <taxon>Actinomycetes</taxon>
        <taxon>Micromonosporales</taxon>
        <taxon>Micromonosporaceae</taxon>
        <taxon>Rugosimonospora</taxon>
    </lineage>
</organism>
<comment type="similarity">
    <text evidence="2">Belongs to the bacterial solute-binding protein 8 family.</text>
</comment>
<evidence type="ECO:0000256" key="5">
    <source>
        <dbReference type="SAM" id="SignalP"/>
    </source>
</evidence>
<dbReference type="EMBL" id="BONZ01000088">
    <property type="protein sequence ID" value="GIH20055.1"/>
    <property type="molecule type" value="Genomic_DNA"/>
</dbReference>
<dbReference type="InterPro" id="IPR002491">
    <property type="entry name" value="ABC_transptr_periplasmic_BD"/>
</dbReference>
<accession>A0A8J3QZ53</accession>
<evidence type="ECO:0000256" key="3">
    <source>
        <dbReference type="ARBA" id="ARBA00022448"/>
    </source>
</evidence>
<dbReference type="AlphaFoldDB" id="A0A8J3QZ53"/>
<dbReference type="CDD" id="cd01146">
    <property type="entry name" value="FhuD"/>
    <property type="match status" value="1"/>
</dbReference>
<evidence type="ECO:0000256" key="1">
    <source>
        <dbReference type="ARBA" id="ARBA00004196"/>
    </source>
</evidence>
<name>A0A8J3QZ53_9ACTN</name>
<keyword evidence="8" id="KW-1185">Reference proteome</keyword>
<evidence type="ECO:0000256" key="4">
    <source>
        <dbReference type="ARBA" id="ARBA00022729"/>
    </source>
</evidence>
<keyword evidence="4 5" id="KW-0732">Signal</keyword>
<dbReference type="PROSITE" id="PS50983">
    <property type="entry name" value="FE_B12_PBP"/>
    <property type="match status" value="1"/>
</dbReference>
<evidence type="ECO:0000313" key="8">
    <source>
        <dbReference type="Proteomes" id="UP000642748"/>
    </source>
</evidence>
<dbReference type="GO" id="GO:1901678">
    <property type="term" value="P:iron coordination entity transport"/>
    <property type="evidence" value="ECO:0007669"/>
    <property type="project" value="UniProtKB-ARBA"/>
</dbReference>
<evidence type="ECO:0000259" key="6">
    <source>
        <dbReference type="PROSITE" id="PS50983"/>
    </source>
</evidence>
<gene>
    <name evidence="7" type="ORF">Raf01_82270</name>
</gene>
<dbReference type="RefSeq" id="WP_203923496.1">
    <property type="nucleotide sequence ID" value="NZ_BONZ01000088.1"/>
</dbReference>
<feature type="domain" description="Fe/B12 periplasmic-binding" evidence="6">
    <location>
        <begin position="73"/>
        <end position="345"/>
    </location>
</feature>
<proteinExistence type="inferred from homology"/>
<dbReference type="Proteomes" id="UP000642748">
    <property type="component" value="Unassembled WGS sequence"/>
</dbReference>
<dbReference type="SUPFAM" id="SSF53807">
    <property type="entry name" value="Helical backbone' metal receptor"/>
    <property type="match status" value="1"/>
</dbReference>
<dbReference type="InterPro" id="IPR051313">
    <property type="entry name" value="Bact_iron-sidero_bind"/>
</dbReference>
<keyword evidence="3" id="KW-0813">Transport</keyword>
<feature type="signal peptide" evidence="5">
    <location>
        <begin position="1"/>
        <end position="31"/>
    </location>
</feature>
<dbReference type="PANTHER" id="PTHR30532:SF24">
    <property type="entry name" value="FERRIC ENTEROBACTIN-BINDING PERIPLASMIC PROTEIN FEPB"/>
    <property type="match status" value="1"/>
</dbReference>
<comment type="subcellular location">
    <subcellularLocation>
        <location evidence="1">Cell envelope</location>
    </subcellularLocation>
</comment>
<dbReference type="Pfam" id="PF01497">
    <property type="entry name" value="Peripla_BP_2"/>
    <property type="match status" value="1"/>
</dbReference>
<dbReference type="Gene3D" id="3.40.50.1980">
    <property type="entry name" value="Nitrogenase molybdenum iron protein domain"/>
    <property type="match status" value="2"/>
</dbReference>
<sequence>MTSLTAATPGRHLFPRKLAVLAATAVLVAAAACSPNGGRVSGVPGAGSSSAATFPVTIAHKFGSTTIKAQPKRIVAVGLTEQDALLALGVVPIATTKWLGAYPGEIGPWAKRSLGGAPAPTVLDDADGIQFEKIAALHPDLILALYSGVTQKDYTTLSAIAATVAPPAGVPDFGIGWDQATLTVGRAVGKQAEAQRLVDGVKDDFAAAREAHPEFAGKTAAMVTPYEGYFVYGRDDPRTRLLTGLGFTFPADLVAVTGDSYGRSISPERAALLDTDALVWLLDNPAADTTALHDGTLYSRQPVVRDGREVLVDQSADYGNAISFASVLSLPYVLQHLVPQLSAAVDGDPATKVPA</sequence>
<feature type="chain" id="PRO_5035304589" evidence="5">
    <location>
        <begin position="32"/>
        <end position="355"/>
    </location>
</feature>
<reference evidence="7" key="1">
    <citation type="submission" date="2021-01" db="EMBL/GenBank/DDBJ databases">
        <title>Whole genome shotgun sequence of Rugosimonospora africana NBRC 104875.</title>
        <authorList>
            <person name="Komaki H."/>
            <person name="Tamura T."/>
        </authorList>
    </citation>
    <scope>NUCLEOTIDE SEQUENCE</scope>
    <source>
        <strain evidence="7">NBRC 104875</strain>
    </source>
</reference>
<evidence type="ECO:0000256" key="2">
    <source>
        <dbReference type="ARBA" id="ARBA00008814"/>
    </source>
</evidence>
<protein>
    <submittedName>
        <fullName evidence="7">ABC transporter substrate-binding protein</fullName>
    </submittedName>
</protein>
<dbReference type="GO" id="GO:0030288">
    <property type="term" value="C:outer membrane-bounded periplasmic space"/>
    <property type="evidence" value="ECO:0007669"/>
    <property type="project" value="TreeGrafter"/>
</dbReference>
<evidence type="ECO:0000313" key="7">
    <source>
        <dbReference type="EMBL" id="GIH20055.1"/>
    </source>
</evidence>
<dbReference type="PANTHER" id="PTHR30532">
    <property type="entry name" value="IRON III DICITRATE-BINDING PERIPLASMIC PROTEIN"/>
    <property type="match status" value="1"/>
</dbReference>
<comment type="caution">
    <text evidence="7">The sequence shown here is derived from an EMBL/GenBank/DDBJ whole genome shotgun (WGS) entry which is preliminary data.</text>
</comment>